<proteinExistence type="predicted"/>
<dbReference type="Pfam" id="PF17919">
    <property type="entry name" value="RT_RNaseH_2"/>
    <property type="match status" value="1"/>
</dbReference>
<dbReference type="InterPro" id="IPR043502">
    <property type="entry name" value="DNA/RNA_pol_sf"/>
</dbReference>
<dbReference type="OrthoDB" id="1406072at2759"/>
<dbReference type="Gene3D" id="3.30.70.270">
    <property type="match status" value="1"/>
</dbReference>
<keyword evidence="3" id="KW-1185">Reference proteome</keyword>
<accession>A0A371I571</accession>
<gene>
    <name evidence="2" type="primary">pol</name>
    <name evidence="2" type="ORF">CR513_05356</name>
</gene>
<dbReference type="Gene3D" id="3.10.20.370">
    <property type="match status" value="1"/>
</dbReference>
<sequence length="197" mass="23302">MVNEKGIEIGLDKVRVILEMPTPMIEKEVHGFLGKLNYIARFTSQLIATYNPIFKLLNKNQKNEWNRECQEAFEKIKQYLQKPSFLIPLVLGRPLIMYLTMLDESIGCVLGQHEEFGKKEHVIYYLSKKFTNWEMRYSSLERTRCALAWVARQLRQYMLSHTTWLVSKLDPIKYIFEKPEYNITYVTKKDIKGSVLV</sequence>
<protein>
    <submittedName>
        <fullName evidence="2">Retrovirus-related Pol polyprotein from transposon 17.6</fullName>
    </submittedName>
</protein>
<feature type="non-terminal residue" evidence="2">
    <location>
        <position position="1"/>
    </location>
</feature>
<dbReference type="PANTHER" id="PTHR48475">
    <property type="entry name" value="RIBONUCLEASE H"/>
    <property type="match status" value="1"/>
</dbReference>
<dbReference type="InterPro" id="IPR043128">
    <property type="entry name" value="Rev_trsase/Diguanyl_cyclase"/>
</dbReference>
<dbReference type="AlphaFoldDB" id="A0A371I571"/>
<dbReference type="Proteomes" id="UP000257109">
    <property type="component" value="Unassembled WGS sequence"/>
</dbReference>
<evidence type="ECO:0000259" key="1">
    <source>
        <dbReference type="Pfam" id="PF17919"/>
    </source>
</evidence>
<reference evidence="2" key="1">
    <citation type="submission" date="2018-05" db="EMBL/GenBank/DDBJ databases">
        <title>Draft genome of Mucuna pruriens seed.</title>
        <authorList>
            <person name="Nnadi N.E."/>
            <person name="Vos R."/>
            <person name="Hasami M.H."/>
            <person name="Devisetty U.K."/>
            <person name="Aguiy J.C."/>
        </authorList>
    </citation>
    <scope>NUCLEOTIDE SEQUENCE [LARGE SCALE GENOMIC DNA]</scope>
    <source>
        <strain evidence="2">JCA_2017</strain>
    </source>
</reference>
<dbReference type="EMBL" id="QJKJ01000898">
    <property type="protein sequence ID" value="RDY10166.1"/>
    <property type="molecule type" value="Genomic_DNA"/>
</dbReference>
<comment type="caution">
    <text evidence="2">The sequence shown here is derived from an EMBL/GenBank/DDBJ whole genome shotgun (WGS) entry which is preliminary data.</text>
</comment>
<dbReference type="SUPFAM" id="SSF56672">
    <property type="entry name" value="DNA/RNA polymerases"/>
    <property type="match status" value="1"/>
</dbReference>
<evidence type="ECO:0000313" key="3">
    <source>
        <dbReference type="Proteomes" id="UP000257109"/>
    </source>
</evidence>
<feature type="domain" description="Reverse transcriptase/retrotransposon-derived protein RNase H-like" evidence="1">
    <location>
        <begin position="65"/>
        <end position="162"/>
    </location>
</feature>
<organism evidence="2 3">
    <name type="scientific">Mucuna pruriens</name>
    <name type="common">Velvet bean</name>
    <name type="synonym">Dolichos pruriens</name>
    <dbReference type="NCBI Taxonomy" id="157652"/>
    <lineage>
        <taxon>Eukaryota</taxon>
        <taxon>Viridiplantae</taxon>
        <taxon>Streptophyta</taxon>
        <taxon>Embryophyta</taxon>
        <taxon>Tracheophyta</taxon>
        <taxon>Spermatophyta</taxon>
        <taxon>Magnoliopsida</taxon>
        <taxon>eudicotyledons</taxon>
        <taxon>Gunneridae</taxon>
        <taxon>Pentapetalae</taxon>
        <taxon>rosids</taxon>
        <taxon>fabids</taxon>
        <taxon>Fabales</taxon>
        <taxon>Fabaceae</taxon>
        <taxon>Papilionoideae</taxon>
        <taxon>50 kb inversion clade</taxon>
        <taxon>NPAAA clade</taxon>
        <taxon>indigoferoid/millettioid clade</taxon>
        <taxon>Phaseoleae</taxon>
        <taxon>Mucuna</taxon>
    </lineage>
</organism>
<dbReference type="InterPro" id="IPR041577">
    <property type="entry name" value="RT_RNaseH_2"/>
</dbReference>
<evidence type="ECO:0000313" key="2">
    <source>
        <dbReference type="EMBL" id="RDY10166.1"/>
    </source>
</evidence>
<dbReference type="PANTHER" id="PTHR48475:SF1">
    <property type="entry name" value="RNASE H TYPE-1 DOMAIN-CONTAINING PROTEIN"/>
    <property type="match status" value="1"/>
</dbReference>
<name>A0A371I571_MUCPR</name>